<proteinExistence type="predicted"/>
<sequence>MAWNGQQKQQNKKLTFGKVSDIIYHHLSNLATELITTHEMSPTADMHGQNQAPSPPVVPPSNEAPSGGTTHPQENTQRMSPELANLLQALTKLHQGPKRRVLRKESSWFDGLDASDWLEEFELDLEREEVQKRDWCKEVVANSKKDVRSRLRLLDGYETGSWETFKRHLLDEFSDSDSRMMKMSVGYLTILAQSMREERIMTPLAYVGEFKQVGLRMIHEGRIGSHQLIQIFLKGFSENRRDQILDAIGDLPTPAGEKRRALPDFASVLIAGKQVAQSMQYGWQVEKEGPIGGDPKAILKKQYPGVTRRNADPTKLDKDLKQCINNLRIGATTVESLKQRIAVCEDPVLKSGKQNSTQMGHIISYVESLFPTTTQGMYANQQAREPISSVGHIRNMAPAGQTSRLQELWCCANDNQPHRHATGCPLLQPLMDSRQIHWDKDIKAFRWGAIGSGGDTIPLARFSQCGKTQRQQIDELMEKRPTAATNSVQVMGNVGEEGYFMEYDRVARATVANAVTPDSQPMRATVKTVRSGRICEIQDEEEEPCLVAPAAEVKGKPTLQKYLKEVPHEQTVVNFLERLMNSTVQVSMMESLQLMPEIRSAMYRSLPPSIANEVQDQLAAAKEARRVRLENQGKQKSRTAGIKQEEMVIGALYGGDLAVRELTSDYIAQQDRLNNRQRIASPLPMVLIRAGSSRQEVKALIDTGASTNCMSEEFAHENGLVLNQISPGMLTLQDMRAANQGKMHCVGWVATRLHLVGSEISYDPVIFAVFRNLSLGIILGNDWISIAQLETHHMGDGSCICRAHAPDGSKSVRWVAAKAITEYPAMRSPAEDSEEMEEIAGNE</sequence>
<dbReference type="RefSeq" id="XP_016208223.1">
    <property type="nucleotide sequence ID" value="XM_016363948.1"/>
</dbReference>
<gene>
    <name evidence="2" type="ORF">PV09_09806</name>
</gene>
<evidence type="ECO:0000313" key="2">
    <source>
        <dbReference type="EMBL" id="KIV98353.1"/>
    </source>
</evidence>
<name>A0A0D2AHD6_9PEZI</name>
<dbReference type="VEuPathDB" id="FungiDB:PV09_09806"/>
<accession>A0A0D2AHD6</accession>
<keyword evidence="3" id="KW-1185">Reference proteome</keyword>
<reference evidence="2 3" key="1">
    <citation type="submission" date="2015-01" db="EMBL/GenBank/DDBJ databases">
        <title>The Genome Sequence of Ochroconis gallopava CBS43764.</title>
        <authorList>
            <consortium name="The Broad Institute Genomics Platform"/>
            <person name="Cuomo C."/>
            <person name="de Hoog S."/>
            <person name="Gorbushina A."/>
            <person name="Stielow B."/>
            <person name="Teixiera M."/>
            <person name="Abouelleil A."/>
            <person name="Chapman S.B."/>
            <person name="Priest M."/>
            <person name="Young S.K."/>
            <person name="Wortman J."/>
            <person name="Nusbaum C."/>
            <person name="Birren B."/>
        </authorList>
    </citation>
    <scope>NUCLEOTIDE SEQUENCE [LARGE SCALE GENOMIC DNA]</scope>
    <source>
        <strain evidence="2 3">CBS 43764</strain>
    </source>
</reference>
<dbReference type="CDD" id="cd00303">
    <property type="entry name" value="retropepsin_like"/>
    <property type="match status" value="1"/>
</dbReference>
<dbReference type="InParanoid" id="A0A0D2AHD6"/>
<dbReference type="SUPFAM" id="SSF50630">
    <property type="entry name" value="Acid proteases"/>
    <property type="match status" value="1"/>
</dbReference>
<feature type="region of interest" description="Disordered" evidence="1">
    <location>
        <begin position="43"/>
        <end position="77"/>
    </location>
</feature>
<dbReference type="GeneID" id="27317779"/>
<dbReference type="HOGENOM" id="CLU_359503_0_0_1"/>
<dbReference type="EMBL" id="KN847736">
    <property type="protein sequence ID" value="KIV98353.1"/>
    <property type="molecule type" value="Genomic_DNA"/>
</dbReference>
<dbReference type="Proteomes" id="UP000053259">
    <property type="component" value="Unassembled WGS sequence"/>
</dbReference>
<organism evidence="2 3">
    <name type="scientific">Verruconis gallopava</name>
    <dbReference type="NCBI Taxonomy" id="253628"/>
    <lineage>
        <taxon>Eukaryota</taxon>
        <taxon>Fungi</taxon>
        <taxon>Dikarya</taxon>
        <taxon>Ascomycota</taxon>
        <taxon>Pezizomycotina</taxon>
        <taxon>Dothideomycetes</taxon>
        <taxon>Pleosporomycetidae</taxon>
        <taxon>Venturiales</taxon>
        <taxon>Sympoventuriaceae</taxon>
        <taxon>Verruconis</taxon>
    </lineage>
</organism>
<protein>
    <submittedName>
        <fullName evidence="2">Uncharacterized protein</fullName>
    </submittedName>
</protein>
<feature type="compositionally biased region" description="Polar residues" evidence="1">
    <location>
        <begin position="63"/>
        <end position="77"/>
    </location>
</feature>
<dbReference type="Gene3D" id="2.40.70.10">
    <property type="entry name" value="Acid Proteases"/>
    <property type="match status" value="1"/>
</dbReference>
<dbReference type="AlphaFoldDB" id="A0A0D2AHD6"/>
<evidence type="ECO:0000313" key="3">
    <source>
        <dbReference type="Proteomes" id="UP000053259"/>
    </source>
</evidence>
<dbReference type="InterPro" id="IPR021109">
    <property type="entry name" value="Peptidase_aspartic_dom_sf"/>
</dbReference>
<evidence type="ECO:0000256" key="1">
    <source>
        <dbReference type="SAM" id="MobiDB-lite"/>
    </source>
</evidence>